<dbReference type="RefSeq" id="WP_234268665.1">
    <property type="nucleotide sequence ID" value="NZ_JABFTX010000001.1"/>
</dbReference>
<sequence>MGNVLTGQWKGKSNAGSFVLINLTQIGSTILGRVSVFESTSIKNGAASYWTWSVLNGEVDDQSRVKGKTSQPSVHDKSGGLLTDQNLGALMTESGTEFPTESLFYGKLIKETALEIKWKSYYPSGGTRKDKIIVEKKAPNGSRIKHEKMTWSDFKNFALSQKDGLVYRGQARSWRLQTSFHRTGHADLISYLDEKIPELEHHINAYSEHMYDIKNDRSLGALLNLAQHHGYPTPLLDWIKSPYVAAFFAFQNKSALKKDGSVSIFVFDERSWASRAGRVAQLRTPAIVLRTIELPGFGNARVLPQQALTMYSNVDDLEFIIQENEEFKGQFIRAISISAAERDVAMRDLSLMGITWGSMFPGLDGICKQLASRHF</sequence>
<proteinExistence type="predicted"/>
<dbReference type="EMBL" id="JABFTX010000001">
    <property type="protein sequence ID" value="MCE8001850.1"/>
    <property type="molecule type" value="Genomic_DNA"/>
</dbReference>
<evidence type="ECO:0000259" key="1">
    <source>
        <dbReference type="SMART" id="SM00901"/>
    </source>
</evidence>
<name>A0ABS8ZZ49_9GAMM</name>
<feature type="domain" description="FRG" evidence="1">
    <location>
        <begin position="161"/>
        <end position="263"/>
    </location>
</feature>
<evidence type="ECO:0000313" key="2">
    <source>
        <dbReference type="EMBL" id="MCE8001850.1"/>
    </source>
</evidence>
<dbReference type="InterPro" id="IPR014966">
    <property type="entry name" value="FRG-dom"/>
</dbReference>
<accession>A0ABS8ZZ49</accession>
<dbReference type="Pfam" id="PF08867">
    <property type="entry name" value="FRG"/>
    <property type="match status" value="1"/>
</dbReference>
<dbReference type="SMART" id="SM00901">
    <property type="entry name" value="FRG"/>
    <property type="match status" value="1"/>
</dbReference>
<reference evidence="2 3" key="1">
    <citation type="journal article" date="2021" name="Front. Microbiol.">
        <title>Aerobic Denitrification and Heterotrophic Sulfur Oxidation in the Genus Halomonas Revealed by Six Novel Species Characterizations and Genome-Based Analysis.</title>
        <authorList>
            <person name="Wang L."/>
            <person name="Shao Z."/>
        </authorList>
    </citation>
    <scope>NUCLEOTIDE SEQUENCE [LARGE SCALE GENOMIC DNA]</scope>
    <source>
        <strain evidence="2 3">MCCC 1A11081</strain>
    </source>
</reference>
<evidence type="ECO:0000313" key="3">
    <source>
        <dbReference type="Proteomes" id="UP001320168"/>
    </source>
</evidence>
<gene>
    <name evidence="2" type="ORF">HOP53_03260</name>
</gene>
<dbReference type="Proteomes" id="UP001320168">
    <property type="component" value="Unassembled WGS sequence"/>
</dbReference>
<protein>
    <submittedName>
        <fullName evidence="2">FRG domain-containing protein</fullName>
    </submittedName>
</protein>
<organism evidence="2 3">
    <name type="scientific">Billgrantia ethanolica</name>
    <dbReference type="NCBI Taxonomy" id="2733486"/>
    <lineage>
        <taxon>Bacteria</taxon>
        <taxon>Pseudomonadati</taxon>
        <taxon>Pseudomonadota</taxon>
        <taxon>Gammaproteobacteria</taxon>
        <taxon>Oceanospirillales</taxon>
        <taxon>Halomonadaceae</taxon>
        <taxon>Billgrantia</taxon>
    </lineage>
</organism>
<comment type="caution">
    <text evidence="2">The sequence shown here is derived from an EMBL/GenBank/DDBJ whole genome shotgun (WGS) entry which is preliminary data.</text>
</comment>
<keyword evidence="3" id="KW-1185">Reference proteome</keyword>